<reference evidence="2 3" key="1">
    <citation type="submission" date="2023-04" db="EMBL/GenBank/DDBJ databases">
        <title>YMD61, complete Genome.</title>
        <authorList>
            <person name="Zhang J."/>
        </authorList>
    </citation>
    <scope>NUCLEOTIDE SEQUENCE [LARGE SCALE GENOMIC DNA]</scope>
    <source>
        <strain evidence="2 3">YMD61</strain>
    </source>
</reference>
<dbReference type="Pfam" id="PF01890">
    <property type="entry name" value="CbiG_C"/>
    <property type="match status" value="1"/>
</dbReference>
<gene>
    <name evidence="2" type="ORF">QF092_10135</name>
</gene>
<dbReference type="Proteomes" id="UP001230978">
    <property type="component" value="Chromosome"/>
</dbReference>
<evidence type="ECO:0000313" key="3">
    <source>
        <dbReference type="Proteomes" id="UP001230978"/>
    </source>
</evidence>
<protein>
    <submittedName>
        <fullName evidence="2">Cobalamin biosynthesis protein</fullName>
    </submittedName>
</protein>
<name>A0ABY8Q1Z1_9RHOB</name>
<feature type="domain" description="CobE/GbiG C-terminal" evidence="1">
    <location>
        <begin position="2"/>
        <end position="116"/>
    </location>
</feature>
<dbReference type="Gene3D" id="3.30.420.180">
    <property type="entry name" value="CobE/GbiG C-terminal domain"/>
    <property type="match status" value="1"/>
</dbReference>
<dbReference type="SUPFAM" id="SSF159664">
    <property type="entry name" value="CobE/GbiG C-terminal domain-like"/>
    <property type="match status" value="1"/>
</dbReference>
<dbReference type="InterPro" id="IPR002750">
    <property type="entry name" value="CobE/GbiG_C"/>
</dbReference>
<organism evidence="2 3">
    <name type="scientific">Fuscovulum ytuae</name>
    <dbReference type="NCBI Taxonomy" id="3042299"/>
    <lineage>
        <taxon>Bacteria</taxon>
        <taxon>Pseudomonadati</taxon>
        <taxon>Pseudomonadota</taxon>
        <taxon>Alphaproteobacteria</taxon>
        <taxon>Rhodobacterales</taxon>
        <taxon>Paracoccaceae</taxon>
        <taxon>Fuscovulum</taxon>
    </lineage>
</organism>
<proteinExistence type="predicted"/>
<dbReference type="InterPro" id="IPR036518">
    <property type="entry name" value="CobE/GbiG_C_sf"/>
</dbReference>
<sequence>MIVAGIGLRAATTLATLTALLHRAEETTGHPVHALATATEKASHPALTALAKARALPLHAVAIDGIPTPTQSPRIQTRFNTGSLAEAAALSAAGPGATLTLARITAPDGMATLAIATSQGPNPQGFHP</sequence>
<dbReference type="EMBL" id="CP124535">
    <property type="protein sequence ID" value="WGV14659.1"/>
    <property type="molecule type" value="Genomic_DNA"/>
</dbReference>
<dbReference type="RefSeq" id="WP_281463783.1">
    <property type="nucleotide sequence ID" value="NZ_CP124535.1"/>
</dbReference>
<evidence type="ECO:0000259" key="1">
    <source>
        <dbReference type="Pfam" id="PF01890"/>
    </source>
</evidence>
<keyword evidence="3" id="KW-1185">Reference proteome</keyword>
<accession>A0ABY8Q1Z1</accession>
<evidence type="ECO:0000313" key="2">
    <source>
        <dbReference type="EMBL" id="WGV14659.1"/>
    </source>
</evidence>